<name>A0A679K105_9HYPH</name>
<keyword evidence="1" id="KW-1133">Transmembrane helix</keyword>
<reference evidence="2" key="1">
    <citation type="submission" date="2019-12" db="EMBL/GenBank/DDBJ databases">
        <authorList>
            <person name="Cremers G."/>
        </authorList>
    </citation>
    <scope>NUCLEOTIDE SEQUENCE</scope>
    <source>
        <strain evidence="2">Mbul2</strain>
    </source>
</reference>
<evidence type="ECO:0000256" key="1">
    <source>
        <dbReference type="SAM" id="Phobius"/>
    </source>
</evidence>
<proteinExistence type="predicted"/>
<accession>A0A679K105</accession>
<keyword evidence="1" id="KW-0812">Transmembrane</keyword>
<dbReference type="AlphaFoldDB" id="A0A679K105"/>
<sequence length="62" mass="7410">MDQLLRLTLLLSRWTRRRWTRTEAMIALSVIAFAFIIGMIEWAGYWPEALVAEKVRRAPMRF</sequence>
<dbReference type="RefSeq" id="WP_018042545.1">
    <property type="nucleotide sequence ID" value="NZ_LR743511.1"/>
</dbReference>
<dbReference type="EMBL" id="LR743511">
    <property type="protein sequence ID" value="CAA2143172.1"/>
    <property type="molecule type" value="Genomic_DNA"/>
</dbReference>
<keyword evidence="1" id="KW-0472">Membrane</keyword>
<gene>
    <name evidence="2" type="ORF">MBLL_02687</name>
</gene>
<evidence type="ECO:0000313" key="2">
    <source>
        <dbReference type="EMBL" id="CAA2143172.1"/>
    </source>
</evidence>
<organism evidence="2">
    <name type="scientific">Methylobacterium bullatum</name>
    <dbReference type="NCBI Taxonomy" id="570505"/>
    <lineage>
        <taxon>Bacteria</taxon>
        <taxon>Pseudomonadati</taxon>
        <taxon>Pseudomonadota</taxon>
        <taxon>Alphaproteobacteria</taxon>
        <taxon>Hyphomicrobiales</taxon>
        <taxon>Methylobacteriaceae</taxon>
        <taxon>Methylobacterium</taxon>
    </lineage>
</organism>
<feature type="transmembrane region" description="Helical" evidence="1">
    <location>
        <begin position="24"/>
        <end position="45"/>
    </location>
</feature>
<protein>
    <submittedName>
        <fullName evidence="2">Uncharacterized protein</fullName>
    </submittedName>
</protein>